<evidence type="ECO:0000313" key="10">
    <source>
        <dbReference type="EMBL" id="AMY70472.1"/>
    </source>
</evidence>
<feature type="transmembrane region" description="Helical" evidence="8">
    <location>
        <begin position="35"/>
        <end position="59"/>
    </location>
</feature>
<dbReference type="GO" id="GO:0055085">
    <property type="term" value="P:transmembrane transport"/>
    <property type="evidence" value="ECO:0007669"/>
    <property type="project" value="InterPro"/>
</dbReference>
<dbReference type="Pfam" id="PF00528">
    <property type="entry name" value="BPD_transp_1"/>
    <property type="match status" value="1"/>
</dbReference>
<dbReference type="STRING" id="1335048.AKL17_3240"/>
<dbReference type="PANTHER" id="PTHR42929:SF5">
    <property type="entry name" value="ABC TRANSPORTER PERMEASE PROTEIN"/>
    <property type="match status" value="1"/>
</dbReference>
<evidence type="ECO:0000256" key="1">
    <source>
        <dbReference type="ARBA" id="ARBA00004651"/>
    </source>
</evidence>
<dbReference type="Proteomes" id="UP000076128">
    <property type="component" value="Chromosome"/>
</dbReference>
<evidence type="ECO:0000256" key="3">
    <source>
        <dbReference type="ARBA" id="ARBA00022448"/>
    </source>
</evidence>
<evidence type="ECO:0000256" key="6">
    <source>
        <dbReference type="ARBA" id="ARBA00022989"/>
    </source>
</evidence>
<dbReference type="PATRIC" id="fig|1335048.3.peg.3367"/>
<dbReference type="EMBL" id="CP012661">
    <property type="protein sequence ID" value="AMY70472.1"/>
    <property type="molecule type" value="Genomic_DNA"/>
</dbReference>
<proteinExistence type="inferred from homology"/>
<dbReference type="PROSITE" id="PS50928">
    <property type="entry name" value="ABC_TM1"/>
    <property type="match status" value="1"/>
</dbReference>
<dbReference type="InterPro" id="IPR035906">
    <property type="entry name" value="MetI-like_sf"/>
</dbReference>
<evidence type="ECO:0000256" key="4">
    <source>
        <dbReference type="ARBA" id="ARBA00022475"/>
    </source>
</evidence>
<evidence type="ECO:0000256" key="8">
    <source>
        <dbReference type="RuleBase" id="RU363032"/>
    </source>
</evidence>
<keyword evidence="4" id="KW-1003">Cell membrane</keyword>
<evidence type="ECO:0000256" key="5">
    <source>
        <dbReference type="ARBA" id="ARBA00022692"/>
    </source>
</evidence>
<protein>
    <submittedName>
        <fullName evidence="10">Binding-protein-dependent transport systems inner membrane component</fullName>
    </submittedName>
</protein>
<feature type="transmembrane region" description="Helical" evidence="8">
    <location>
        <begin position="119"/>
        <end position="142"/>
    </location>
</feature>
<sequence length="305" mass="33256">MAQIDVANGVERLKPSGPSRTTAWDLQRRRLTLTLMAPPMAVMVLLFAAPILVLVWMSFGGGSADADPFAGYQALLQPVYLRLLGFTLQLALTTTLICALLAYPIAYLMVNIESRFTQWMAITLFIALWLSFLARTFSWIIILQRRGVVNNFLVGTGITDQPLQLVYNKLGVYIGMVHILLPFMVITLIPAMKAIDPAYVRAALSLGAAPAKVFRQIYLPLSLPGLVAGSMLVFTLAFGFFITPAILGGGRAPTIVLAIRDQIQQLGNLQLAAATSMVLLVICLALLIAYDRVSGVDKLYDRGGR</sequence>
<keyword evidence="6 8" id="KW-1133">Transmembrane helix</keyword>
<comment type="subcellular location">
    <subcellularLocation>
        <location evidence="1 8">Cell membrane</location>
        <topology evidence="1 8">Multi-pass membrane protein</topology>
    </subcellularLocation>
</comment>
<keyword evidence="7 8" id="KW-0472">Membrane</keyword>
<evidence type="ECO:0000256" key="7">
    <source>
        <dbReference type="ARBA" id="ARBA00023136"/>
    </source>
</evidence>
<dbReference type="GO" id="GO:0005886">
    <property type="term" value="C:plasma membrane"/>
    <property type="evidence" value="ECO:0007669"/>
    <property type="project" value="UniProtKB-SubCell"/>
</dbReference>
<feature type="domain" description="ABC transmembrane type-1" evidence="9">
    <location>
        <begin position="84"/>
        <end position="290"/>
    </location>
</feature>
<name>A0A159Z5E7_9RHOB</name>
<dbReference type="RefSeq" id="WP_066815085.1">
    <property type="nucleotide sequence ID" value="NZ_CP012661.1"/>
</dbReference>
<dbReference type="OrthoDB" id="9807047at2"/>
<keyword evidence="5 8" id="KW-0812">Transmembrane</keyword>
<dbReference type="CDD" id="cd06261">
    <property type="entry name" value="TM_PBP2"/>
    <property type="match status" value="1"/>
</dbReference>
<dbReference type="KEGG" id="daa:AKL17_3240"/>
<dbReference type="InterPro" id="IPR000515">
    <property type="entry name" value="MetI-like"/>
</dbReference>
<evidence type="ECO:0000313" key="11">
    <source>
        <dbReference type="Proteomes" id="UP000076128"/>
    </source>
</evidence>
<accession>A0A159Z5E7</accession>
<evidence type="ECO:0000256" key="2">
    <source>
        <dbReference type="ARBA" id="ARBA00007069"/>
    </source>
</evidence>
<feature type="transmembrane region" description="Helical" evidence="8">
    <location>
        <begin position="225"/>
        <end position="248"/>
    </location>
</feature>
<gene>
    <name evidence="10" type="ORF">AKL17_3240</name>
</gene>
<feature type="transmembrane region" description="Helical" evidence="8">
    <location>
        <begin position="79"/>
        <end position="107"/>
    </location>
</feature>
<keyword evidence="3 8" id="KW-0813">Transport</keyword>
<feature type="transmembrane region" description="Helical" evidence="8">
    <location>
        <begin position="170"/>
        <end position="191"/>
    </location>
</feature>
<keyword evidence="11" id="KW-1185">Reference proteome</keyword>
<dbReference type="SUPFAM" id="SSF161098">
    <property type="entry name" value="MetI-like"/>
    <property type="match status" value="1"/>
</dbReference>
<comment type="similarity">
    <text evidence="2">Belongs to the binding-protein-dependent transport system permease family. CysTW subfamily.</text>
</comment>
<organism evidence="10 11">
    <name type="scientific">Frigidibacter mobilis</name>
    <dbReference type="NCBI Taxonomy" id="1335048"/>
    <lineage>
        <taxon>Bacteria</taxon>
        <taxon>Pseudomonadati</taxon>
        <taxon>Pseudomonadota</taxon>
        <taxon>Alphaproteobacteria</taxon>
        <taxon>Rhodobacterales</taxon>
        <taxon>Paracoccaceae</taxon>
        <taxon>Frigidibacter</taxon>
    </lineage>
</organism>
<feature type="transmembrane region" description="Helical" evidence="8">
    <location>
        <begin position="269"/>
        <end position="290"/>
    </location>
</feature>
<reference evidence="10 11" key="1">
    <citation type="submission" date="2015-09" db="EMBL/GenBank/DDBJ databases">
        <title>Complete genome sequence of Defluviimonas alba cai42t isolated from an oilfield in Xinjiang.</title>
        <authorList>
            <person name="Geng S."/>
            <person name="Pan X."/>
            <person name="Wu X."/>
        </authorList>
    </citation>
    <scope>NUCLEOTIDE SEQUENCE [LARGE SCALE GENOMIC DNA]</scope>
    <source>
        <strain evidence="11">cai42</strain>
    </source>
</reference>
<dbReference type="PANTHER" id="PTHR42929">
    <property type="entry name" value="INNER MEMBRANE ABC TRANSPORTER PERMEASE PROTEIN YDCU-RELATED-RELATED"/>
    <property type="match status" value="1"/>
</dbReference>
<dbReference type="AlphaFoldDB" id="A0A159Z5E7"/>
<dbReference type="Gene3D" id="1.10.3720.10">
    <property type="entry name" value="MetI-like"/>
    <property type="match status" value="1"/>
</dbReference>
<evidence type="ECO:0000259" key="9">
    <source>
        <dbReference type="PROSITE" id="PS50928"/>
    </source>
</evidence>